<dbReference type="EMBL" id="JAVRFL010000009">
    <property type="protein sequence ID" value="MDT0529282.1"/>
    <property type="molecule type" value="Genomic_DNA"/>
</dbReference>
<dbReference type="Gene3D" id="1.10.357.10">
    <property type="entry name" value="Tetracycline Repressor, domain 2"/>
    <property type="match status" value="1"/>
</dbReference>
<evidence type="ECO:0000256" key="1">
    <source>
        <dbReference type="ARBA" id="ARBA00023015"/>
    </source>
</evidence>
<evidence type="ECO:0000256" key="2">
    <source>
        <dbReference type="ARBA" id="ARBA00023125"/>
    </source>
</evidence>
<reference evidence="6" key="1">
    <citation type="submission" date="2023-09" db="EMBL/GenBank/DDBJ databases">
        <title>30 novel species of actinomycetes from the DSMZ collection.</title>
        <authorList>
            <person name="Nouioui I."/>
        </authorList>
    </citation>
    <scope>NUCLEOTIDE SEQUENCE</scope>
    <source>
        <strain evidence="6">DSM 115977</strain>
    </source>
</reference>
<protein>
    <submittedName>
        <fullName evidence="6">TetR/AcrR family transcriptional regulator</fullName>
    </submittedName>
</protein>
<evidence type="ECO:0000259" key="5">
    <source>
        <dbReference type="PROSITE" id="PS50977"/>
    </source>
</evidence>
<dbReference type="SUPFAM" id="SSF46689">
    <property type="entry name" value="Homeodomain-like"/>
    <property type="match status" value="1"/>
</dbReference>
<evidence type="ECO:0000313" key="7">
    <source>
        <dbReference type="Proteomes" id="UP001180973"/>
    </source>
</evidence>
<dbReference type="RefSeq" id="WP_311411451.1">
    <property type="nucleotide sequence ID" value="NZ_JAVRFL010000009.1"/>
</dbReference>
<gene>
    <name evidence="6" type="ORF">RM555_09805</name>
</gene>
<evidence type="ECO:0000256" key="4">
    <source>
        <dbReference type="PROSITE-ProRule" id="PRU00335"/>
    </source>
</evidence>
<name>A0ABU2WW49_9ACTN</name>
<dbReference type="InterPro" id="IPR050109">
    <property type="entry name" value="HTH-type_TetR-like_transc_reg"/>
</dbReference>
<accession>A0ABU2WW49</accession>
<feature type="DNA-binding region" description="H-T-H motif" evidence="4">
    <location>
        <begin position="31"/>
        <end position="50"/>
    </location>
</feature>
<dbReference type="Pfam" id="PF00440">
    <property type="entry name" value="TetR_N"/>
    <property type="match status" value="1"/>
</dbReference>
<proteinExistence type="predicted"/>
<organism evidence="6 7">
    <name type="scientific">Micromonospora reichwaldensis</name>
    <dbReference type="NCBI Taxonomy" id="3075516"/>
    <lineage>
        <taxon>Bacteria</taxon>
        <taxon>Bacillati</taxon>
        <taxon>Actinomycetota</taxon>
        <taxon>Actinomycetes</taxon>
        <taxon>Micromonosporales</taxon>
        <taxon>Micromonosporaceae</taxon>
        <taxon>Micromonospora</taxon>
    </lineage>
</organism>
<dbReference type="PANTHER" id="PTHR30055:SF238">
    <property type="entry name" value="MYCOFACTOCIN BIOSYNTHESIS TRANSCRIPTIONAL REGULATOR MFTR-RELATED"/>
    <property type="match status" value="1"/>
</dbReference>
<dbReference type="PANTHER" id="PTHR30055">
    <property type="entry name" value="HTH-TYPE TRANSCRIPTIONAL REGULATOR RUTR"/>
    <property type="match status" value="1"/>
</dbReference>
<comment type="caution">
    <text evidence="6">The sequence shown here is derived from an EMBL/GenBank/DDBJ whole genome shotgun (WGS) entry which is preliminary data.</text>
</comment>
<evidence type="ECO:0000256" key="3">
    <source>
        <dbReference type="ARBA" id="ARBA00023163"/>
    </source>
</evidence>
<feature type="domain" description="HTH tetR-type" evidence="5">
    <location>
        <begin position="8"/>
        <end position="68"/>
    </location>
</feature>
<keyword evidence="7" id="KW-1185">Reference proteome</keyword>
<sequence length="201" mass="20756">MPRGVAIPEIRQQLFAAVERLIVRDGPSRLTGRAVTREAGVATGLLYAHFANFDDFLVGYWIDRSFVVSGEVAGLPERAGSGTVAGNLHQAILATPMETLLALARLMAFRPDLVTQVETVLGGGTAGLEAVEHAVAGYLAAERQLGRVAGGADVEALALAVVGVLHHVALTGGTEPAAHLRIQRAVAALTGDSPAVAAPKA</sequence>
<keyword evidence="1" id="KW-0805">Transcription regulation</keyword>
<evidence type="ECO:0000313" key="6">
    <source>
        <dbReference type="EMBL" id="MDT0529282.1"/>
    </source>
</evidence>
<keyword evidence="2 4" id="KW-0238">DNA-binding</keyword>
<dbReference type="Proteomes" id="UP001180973">
    <property type="component" value="Unassembled WGS sequence"/>
</dbReference>
<dbReference type="InterPro" id="IPR009057">
    <property type="entry name" value="Homeodomain-like_sf"/>
</dbReference>
<dbReference type="InterPro" id="IPR001647">
    <property type="entry name" value="HTH_TetR"/>
</dbReference>
<keyword evidence="3" id="KW-0804">Transcription</keyword>
<dbReference type="PROSITE" id="PS50977">
    <property type="entry name" value="HTH_TETR_2"/>
    <property type="match status" value="1"/>
</dbReference>